<proteinExistence type="predicted"/>
<keyword evidence="3" id="KW-1185">Reference proteome</keyword>
<gene>
    <name evidence="2" type="ORF">GGR25_002269</name>
</gene>
<protein>
    <submittedName>
        <fullName evidence="2">Uncharacterized protein</fullName>
    </submittedName>
</protein>
<dbReference type="EMBL" id="JACIDS010000003">
    <property type="protein sequence ID" value="MBB3931219.1"/>
    <property type="molecule type" value="Genomic_DNA"/>
</dbReference>
<reference evidence="2 3" key="1">
    <citation type="submission" date="2020-08" db="EMBL/GenBank/DDBJ databases">
        <title>Genomic Encyclopedia of Type Strains, Phase IV (KMG-IV): sequencing the most valuable type-strain genomes for metagenomic binning, comparative biology and taxonomic classification.</title>
        <authorList>
            <person name="Goeker M."/>
        </authorList>
    </citation>
    <scope>NUCLEOTIDE SEQUENCE [LARGE SCALE GENOMIC DNA]</scope>
    <source>
        <strain evidence="2 3">DSM 25966</strain>
    </source>
</reference>
<feature type="region of interest" description="Disordered" evidence="1">
    <location>
        <begin position="40"/>
        <end position="65"/>
    </location>
</feature>
<sequence>MHTTAEYVGRMSGELAKLANVAGLPFLAYLLKMAETEAQATVGDDGPNETPRQRASAFEDRAQAG</sequence>
<comment type="caution">
    <text evidence="2">The sequence shown here is derived from an EMBL/GenBank/DDBJ whole genome shotgun (WGS) entry which is preliminary data.</text>
</comment>
<name>A0A840ALN1_9HYPH</name>
<evidence type="ECO:0000256" key="1">
    <source>
        <dbReference type="SAM" id="MobiDB-lite"/>
    </source>
</evidence>
<evidence type="ECO:0000313" key="2">
    <source>
        <dbReference type="EMBL" id="MBB3931219.1"/>
    </source>
</evidence>
<dbReference type="RefSeq" id="WP_183398880.1">
    <property type="nucleotide sequence ID" value="NZ_JACIDS010000003.1"/>
</dbReference>
<dbReference type="AlphaFoldDB" id="A0A840ALN1"/>
<accession>A0A840ALN1</accession>
<dbReference type="Proteomes" id="UP000553963">
    <property type="component" value="Unassembled WGS sequence"/>
</dbReference>
<evidence type="ECO:0000313" key="3">
    <source>
        <dbReference type="Proteomes" id="UP000553963"/>
    </source>
</evidence>
<organism evidence="2 3">
    <name type="scientific">Kaistia hirudinis</name>
    <dbReference type="NCBI Taxonomy" id="1293440"/>
    <lineage>
        <taxon>Bacteria</taxon>
        <taxon>Pseudomonadati</taxon>
        <taxon>Pseudomonadota</taxon>
        <taxon>Alphaproteobacteria</taxon>
        <taxon>Hyphomicrobiales</taxon>
        <taxon>Kaistiaceae</taxon>
        <taxon>Kaistia</taxon>
    </lineage>
</organism>